<dbReference type="GO" id="GO:0004252">
    <property type="term" value="F:serine-type endopeptidase activity"/>
    <property type="evidence" value="ECO:0007669"/>
    <property type="project" value="InterPro"/>
</dbReference>
<dbReference type="MEROPS" id="S09.006"/>
<evidence type="ECO:0000256" key="11">
    <source>
        <dbReference type="ARBA" id="ARBA00023136"/>
    </source>
</evidence>
<comment type="similarity">
    <text evidence="2">Belongs to the peptidase S9B family.</text>
</comment>
<dbReference type="OrthoDB" id="16520at2759"/>
<evidence type="ECO:0000256" key="5">
    <source>
        <dbReference type="ARBA" id="ARBA00022670"/>
    </source>
</evidence>
<dbReference type="Pfam" id="PF00930">
    <property type="entry name" value="DPPIV_N"/>
    <property type="match status" value="1"/>
</dbReference>
<feature type="domain" description="Peptidase S9 prolyl oligopeptidase catalytic" evidence="15">
    <location>
        <begin position="674"/>
        <end position="876"/>
    </location>
</feature>
<dbReference type="InterPro" id="IPR002471">
    <property type="entry name" value="Pept_S9_AS"/>
</dbReference>
<dbReference type="ESTHER" id="cryne-q5k721">
    <property type="family name" value="DPP4N_Peptidase_S9"/>
</dbReference>
<dbReference type="STRING" id="214684.Q5K721"/>
<protein>
    <submittedName>
        <fullName evidence="17">Dipeptidyl-peptidase and tripeptidyl-peptidase, putative</fullName>
    </submittedName>
</protein>
<evidence type="ECO:0000256" key="8">
    <source>
        <dbReference type="ARBA" id="ARBA00022825"/>
    </source>
</evidence>
<dbReference type="EMBL" id="AE017356">
    <property type="protein sequence ID" value="AAW47088.1"/>
    <property type="molecule type" value="Genomic_DNA"/>
</dbReference>
<evidence type="ECO:0000256" key="4">
    <source>
        <dbReference type="ARBA" id="ARBA00022554"/>
    </source>
</evidence>
<evidence type="ECO:0000259" key="16">
    <source>
        <dbReference type="Pfam" id="PF00930"/>
    </source>
</evidence>
<name>Q5K721_CRYD1</name>
<dbReference type="Proteomes" id="UP000002149">
    <property type="component" value="Chromosome 14"/>
</dbReference>
<evidence type="ECO:0000256" key="13">
    <source>
        <dbReference type="SAM" id="MobiDB-lite"/>
    </source>
</evidence>
<dbReference type="GO" id="GO:0004177">
    <property type="term" value="F:aminopeptidase activity"/>
    <property type="evidence" value="ECO:0007669"/>
    <property type="project" value="UniProtKB-KW"/>
</dbReference>
<dbReference type="Pfam" id="PF00326">
    <property type="entry name" value="Peptidase_S9"/>
    <property type="match status" value="1"/>
</dbReference>
<dbReference type="GO" id="GO:0005886">
    <property type="term" value="C:plasma membrane"/>
    <property type="evidence" value="ECO:0000318"/>
    <property type="project" value="GO_Central"/>
</dbReference>
<dbReference type="VEuPathDB" id="FungiDB:CNN01410"/>
<keyword evidence="9" id="KW-0735">Signal-anchor</keyword>
<dbReference type="FunCoup" id="Q5K721">
    <property type="interactions" value="111"/>
</dbReference>
<gene>
    <name evidence="17" type="ordered locus">CNN01410</name>
</gene>
<evidence type="ECO:0000256" key="7">
    <source>
        <dbReference type="ARBA" id="ARBA00022801"/>
    </source>
</evidence>
<evidence type="ECO:0000256" key="10">
    <source>
        <dbReference type="ARBA" id="ARBA00022989"/>
    </source>
</evidence>
<dbReference type="PaxDb" id="214684-Q5K721"/>
<feature type="region of interest" description="Disordered" evidence="13">
    <location>
        <begin position="1"/>
        <end position="23"/>
    </location>
</feature>
<accession>Q5K721</accession>
<dbReference type="InterPro" id="IPR050278">
    <property type="entry name" value="Serine_Prot_S9B/DPPIV"/>
</dbReference>
<feature type="compositionally biased region" description="Polar residues" evidence="13">
    <location>
        <begin position="14"/>
        <end position="23"/>
    </location>
</feature>
<evidence type="ECO:0000256" key="12">
    <source>
        <dbReference type="ARBA" id="ARBA00023180"/>
    </source>
</evidence>
<reference evidence="17 18" key="1">
    <citation type="journal article" date="2005" name="Science">
        <title>The genome of the basidiomycetous yeast and human pathogen Cryptococcus neoformans.</title>
        <authorList>
            <person name="Loftus B.J."/>
            <person name="Fung E."/>
            <person name="Roncaglia P."/>
            <person name="Rowley D."/>
            <person name="Amedeo P."/>
            <person name="Bruno D."/>
            <person name="Vamathevan J."/>
            <person name="Miranda M."/>
            <person name="Anderson I.J."/>
            <person name="Fraser J.A."/>
            <person name="Allen J.E."/>
            <person name="Bosdet I.E."/>
            <person name="Brent M.R."/>
            <person name="Chiu R."/>
            <person name="Doering T.L."/>
            <person name="Donlin M.J."/>
            <person name="D'Souza C.A."/>
            <person name="Fox D.S."/>
            <person name="Grinberg V."/>
            <person name="Fu J."/>
            <person name="Fukushima M."/>
            <person name="Haas B.J."/>
            <person name="Huang J.C."/>
            <person name="Janbon G."/>
            <person name="Jones S.J."/>
            <person name="Koo H.L."/>
            <person name="Krzywinski M.I."/>
            <person name="Kwon-Chung J.K."/>
            <person name="Lengeler K.B."/>
            <person name="Maiti R."/>
            <person name="Marra M.A."/>
            <person name="Marra R.E."/>
            <person name="Mathewson C.A."/>
            <person name="Mitchell T.G."/>
            <person name="Pertea M."/>
            <person name="Riggs F.R."/>
            <person name="Salzberg S.L."/>
            <person name="Schein J.E."/>
            <person name="Shvartsbeyn A."/>
            <person name="Shin H."/>
            <person name="Shumway M."/>
            <person name="Specht C.A."/>
            <person name="Suh B.B."/>
            <person name="Tenney A."/>
            <person name="Utterback T.R."/>
            <person name="Wickes B.L."/>
            <person name="Wortman J.R."/>
            <person name="Wye N.H."/>
            <person name="Kronstad J.W."/>
            <person name="Lodge J.K."/>
            <person name="Heitman J."/>
            <person name="Davis R.W."/>
            <person name="Fraser C.M."/>
            <person name="Hyman R.W."/>
        </authorList>
    </citation>
    <scope>NUCLEOTIDE SEQUENCE [LARGE SCALE GENOMIC DNA]</scope>
    <source>
        <strain evidence="18">JEC21 / ATCC MYA-565</strain>
    </source>
</reference>
<evidence type="ECO:0000313" key="17">
    <source>
        <dbReference type="EMBL" id="AAW47088.1"/>
    </source>
</evidence>
<evidence type="ECO:0000256" key="6">
    <source>
        <dbReference type="ARBA" id="ARBA00022692"/>
    </source>
</evidence>
<feature type="transmembrane region" description="Helical" evidence="14">
    <location>
        <begin position="77"/>
        <end position="99"/>
    </location>
</feature>
<evidence type="ECO:0000256" key="1">
    <source>
        <dbReference type="ARBA" id="ARBA00004576"/>
    </source>
</evidence>
<dbReference type="RefSeq" id="XP_568605.1">
    <property type="nucleotide sequence ID" value="XM_568605.1"/>
</dbReference>
<dbReference type="SUPFAM" id="SSF82171">
    <property type="entry name" value="DPP6 N-terminal domain-like"/>
    <property type="match status" value="1"/>
</dbReference>
<dbReference type="PANTHER" id="PTHR11731">
    <property type="entry name" value="PROTEASE FAMILY S9B,C DIPEPTIDYL-PEPTIDASE IV-RELATED"/>
    <property type="match status" value="1"/>
</dbReference>
<comment type="subcellular location">
    <subcellularLocation>
        <location evidence="1">Vacuole membrane</location>
        <topology evidence="1">Single-pass type II membrane protein</topology>
    </subcellularLocation>
</comment>
<dbReference type="FunFam" id="3.40.50.1820:FF:000003">
    <property type="entry name" value="Dipeptidyl peptidase 4"/>
    <property type="match status" value="1"/>
</dbReference>
<dbReference type="GO" id="GO:0006508">
    <property type="term" value="P:proteolysis"/>
    <property type="evidence" value="ECO:0000318"/>
    <property type="project" value="GO_Central"/>
</dbReference>
<keyword evidence="8" id="KW-0720">Serine protease</keyword>
<keyword evidence="6 14" id="KW-0812">Transmembrane</keyword>
<evidence type="ECO:0000256" key="9">
    <source>
        <dbReference type="ARBA" id="ARBA00022968"/>
    </source>
</evidence>
<keyword evidence="18" id="KW-1185">Reference proteome</keyword>
<dbReference type="InterPro" id="IPR002469">
    <property type="entry name" value="Peptidase_S9B_N"/>
</dbReference>
<organism evidence="17 18">
    <name type="scientific">Cryptococcus deneoformans (strain JEC21 / ATCC MYA-565)</name>
    <name type="common">Cryptococcus neoformans var. neoformans serotype D</name>
    <dbReference type="NCBI Taxonomy" id="214684"/>
    <lineage>
        <taxon>Eukaryota</taxon>
        <taxon>Fungi</taxon>
        <taxon>Dikarya</taxon>
        <taxon>Basidiomycota</taxon>
        <taxon>Agaricomycotina</taxon>
        <taxon>Tremellomycetes</taxon>
        <taxon>Tremellales</taxon>
        <taxon>Cryptococcaceae</taxon>
        <taxon>Cryptococcus</taxon>
        <taxon>Cryptococcus neoformans species complex</taxon>
    </lineage>
</organism>
<dbReference type="KEGG" id="cne:CNN01410"/>
<keyword evidence="11 14" id="KW-0472">Membrane</keyword>
<sequence>MPPQGYDYDHPQRSPRSSTSTIYHDNLDIDPFQEKHTAFRDDPTIEQGIHVYPDDDDGEGYTVESSRTHPRNKSRKVLAVLVVIVTFAGIIGVLAASGYSVPSFSSKGGTKHITMDHVFNGTFNAYSKQIDWVKEAEDGTFSHINKEGNIVLNTVRNMTTDTLLVNASLVLDLEGNRLPWTGWALSADMQYVLFRTDHLKQWRHSSFGNYWIHRRQDSATFPVIPPTSPPTIAKCTWSPVGHALAFVSKNDVYIISEDDLSSVPSSSSSSPSHVRVTTDGSHTIFNGVPDWVYEEEVFETDTALWWSPDGKRVAFLRSDESKVHDFKLQYYNPSNDAFKVHQYQTELDMKYPKPGTPNPTVTVHTFSLSSLSSSATSATAQRLTWPGEFPLPDRILTEIGWVADDALLVKEIDRAARDGNVVLFQFGSDHEAKVEGEIVRRLGKDGEEGDDGWIDHGQNVIPVKGPVQGYLDIVPNQGYNHIALFTPLNASKPRWITAGEWEVTEISGVDTEKGLVYFTAATPSIDRHIYSIPLPTLSSIDDEEDQDASMSSMAALTDTTSPGYFEASFSPKAGYYVLGYKGPEVPWQRLIEAGSGENRANVLLEGNAGLNKTVSEFLKPLVTRTTIENDGYELNMLEILPPNLDITGRKKYPVLIRVYGGPGSQMVSNRFERDWHSYLAASQRYIIIMLDGRGTGFRGRNLRNPVRDDLGHWEVQDQVAAAREMAKRVYVDRSRIGIWGWSYGGYMTCKAIEADSGIFTLGMAVAPVTDWLYYDSIYTERYMSTPSANKDGYTTSAVNNVTSFSGDKVDFIWAHGSGDDNVHYMNSAALLDKLTQEQVRGWRFRMFTDSNHSMDKRMAYREVYEWMNDFLEEKWGKGGTVHH</sequence>
<keyword evidence="3" id="KW-0031">Aminopeptidase</keyword>
<dbReference type="AlphaFoldDB" id="Q5K721"/>
<dbReference type="HOGENOM" id="CLU_006105_0_0_1"/>
<dbReference type="GO" id="GO:0005774">
    <property type="term" value="C:vacuolar membrane"/>
    <property type="evidence" value="ECO:0007669"/>
    <property type="project" value="UniProtKB-SubCell"/>
</dbReference>
<feature type="domain" description="Dipeptidylpeptidase IV N-terminal" evidence="16">
    <location>
        <begin position="186"/>
        <end position="587"/>
    </location>
</feature>
<dbReference type="GeneID" id="3255484"/>
<dbReference type="SUPFAM" id="SSF53474">
    <property type="entry name" value="alpha/beta-Hydrolases"/>
    <property type="match status" value="1"/>
</dbReference>
<evidence type="ECO:0000313" key="18">
    <source>
        <dbReference type="Proteomes" id="UP000002149"/>
    </source>
</evidence>
<keyword evidence="4" id="KW-0926">Vacuole</keyword>
<dbReference type="InParanoid" id="Q5K721"/>
<evidence type="ECO:0000259" key="15">
    <source>
        <dbReference type="Pfam" id="PF00326"/>
    </source>
</evidence>
<dbReference type="GO" id="GO:0008239">
    <property type="term" value="F:dipeptidyl-peptidase activity"/>
    <property type="evidence" value="ECO:0000318"/>
    <property type="project" value="GO_Central"/>
</dbReference>
<keyword evidence="12" id="KW-0325">Glycoprotein</keyword>
<dbReference type="InterPro" id="IPR001375">
    <property type="entry name" value="Peptidase_S9_cat"/>
</dbReference>
<dbReference type="Gene3D" id="3.40.50.1820">
    <property type="entry name" value="alpha/beta hydrolase"/>
    <property type="match status" value="1"/>
</dbReference>
<proteinExistence type="inferred from homology"/>
<dbReference type="Gene3D" id="2.140.10.30">
    <property type="entry name" value="Dipeptidylpeptidase IV, N-terminal domain"/>
    <property type="match status" value="1"/>
</dbReference>
<dbReference type="InterPro" id="IPR029058">
    <property type="entry name" value="AB_hydrolase_fold"/>
</dbReference>
<evidence type="ECO:0000256" key="2">
    <source>
        <dbReference type="ARBA" id="ARBA00006150"/>
    </source>
</evidence>
<keyword evidence="10 14" id="KW-1133">Transmembrane helix</keyword>
<dbReference type="PROSITE" id="PS00708">
    <property type="entry name" value="PRO_ENDOPEP_SER"/>
    <property type="match status" value="1"/>
</dbReference>
<dbReference type="eggNOG" id="KOG2100">
    <property type="taxonomic scope" value="Eukaryota"/>
</dbReference>
<keyword evidence="7" id="KW-0378">Hydrolase</keyword>
<evidence type="ECO:0000256" key="14">
    <source>
        <dbReference type="SAM" id="Phobius"/>
    </source>
</evidence>
<keyword evidence="5" id="KW-0645">Protease</keyword>
<evidence type="ECO:0000256" key="3">
    <source>
        <dbReference type="ARBA" id="ARBA00022438"/>
    </source>
</evidence>
<accession>Q55HI3</accession>
<dbReference type="PANTHER" id="PTHR11731:SF200">
    <property type="entry name" value="DIPEPTIDYL PEPTIDASE 10, ISOFORM B"/>
    <property type="match status" value="1"/>
</dbReference>
<dbReference type="OMA" id="YDVYDIA"/>